<dbReference type="EMBL" id="GL379793">
    <property type="protein sequence ID" value="EGT56486.1"/>
    <property type="molecule type" value="Genomic_DNA"/>
</dbReference>
<dbReference type="InterPro" id="IPR008428">
    <property type="entry name" value="Chond_GalNAc"/>
</dbReference>
<dbReference type="InParanoid" id="G0MGH3"/>
<dbReference type="PANTHER" id="PTHR12369">
    <property type="entry name" value="CHONDROITIN SYNTHASE"/>
    <property type="match status" value="1"/>
</dbReference>
<dbReference type="eggNOG" id="KOG3708">
    <property type="taxonomic scope" value="Eukaryota"/>
</dbReference>
<keyword evidence="7 9" id="KW-0333">Golgi apparatus</keyword>
<dbReference type="FunCoup" id="G0MGH3">
    <property type="interactions" value="2228"/>
</dbReference>
<sequence length="869" mass="98786">MCPDTYVFCFCPFFEAISFVLKHLSICLRLLFLAQHFLIGCSALKISFFFRKLYTGNLRKQSELYLGACTRTKMVGGGRTGAHLLLGFLIGAALALFFFSSTPSIDLTNSLAAFTSCQNHEDERNVLEQAALEKGRVYKDVSEHWIVHQDTIPTPPANQDATPKVARTRFAATELGTRERIMAAVMAESTLALSINATLGRHVPRVHLFADSSRIDNDLAQLTNLSPYKLNGQKTHSMVLGLLFNMTVHDNYDWFLLAKDSTYVNPFVLLRMIDTMNWNEPVVMGEPAEDGSGRCRLDTGMLLSHPAMHALMQNRNICNTLITDDDQLAFEKCIQLATNLSCKPLHHGVRYEVWRAERADSPAAHDSIEDWKHSPAFKRALVVPRLLSDADASALHDYFVRVEMARADREIGKMEQELSRLAEEEARETGEAISWPPALPPFAKPPNRYQVPTWEYFTLTEIFRSEPNQNVRRLEGKDFDDVAEVVVAARNQVESEEPELEFVQLRNGYRVFDPRRGMDYMIDLTYRKTVNEMLEMENRFESENEAAHEESNLKEIVVERRVHVSRMIASTQLMNQAPYVKEDTDVTVVIPVLPARKLLARQARLCLSPTEESRKTRMVVAVFPLVEARSVTAISNDMEELKRRCKRSLLETDVLPVRPAVSTEGKGTAAAAALDDAVDRYGANTIYLLLSPHADVQKEFYDRARINTIKHYQVFFPIPFVEYHPTISGMEMTEKEEKETPTEQAREAALSRLRDGVEPKRKRPLIVQKEHGRFDSQDFTCFAVYGVDYVTARAKLGTNERRNDLIAAFLGQDSIHILRAVEPTLRIRYHKRSCDMESVDTEDIARCVDSKKENVAAKDQLAKLLFHEK</sequence>
<accession>G0MGH3</accession>
<keyword evidence="10" id="KW-0175">Coiled coil</keyword>
<dbReference type="InterPro" id="IPR051227">
    <property type="entry name" value="CS_glycosyltransferase"/>
</dbReference>
<dbReference type="STRING" id="135651.G0MGH3"/>
<proteinExistence type="inferred from homology"/>
<dbReference type="EC" id="2.4.1.-" evidence="9"/>
<dbReference type="GO" id="GO:0047238">
    <property type="term" value="F:glucuronosyl-N-acetylgalactosaminyl-proteoglycan 4-beta-N-acetylgalactosaminyltransferase activity"/>
    <property type="evidence" value="ECO:0007669"/>
    <property type="project" value="TreeGrafter"/>
</dbReference>
<dbReference type="OMA" id="YLNRVRM"/>
<keyword evidence="4 9" id="KW-0812">Transmembrane</keyword>
<evidence type="ECO:0000256" key="4">
    <source>
        <dbReference type="ARBA" id="ARBA00022692"/>
    </source>
</evidence>
<evidence type="ECO:0000256" key="8">
    <source>
        <dbReference type="ARBA" id="ARBA00023136"/>
    </source>
</evidence>
<keyword evidence="3 9" id="KW-0808">Transferase</keyword>
<evidence type="ECO:0000256" key="5">
    <source>
        <dbReference type="ARBA" id="ARBA00022968"/>
    </source>
</evidence>
<evidence type="ECO:0000313" key="12">
    <source>
        <dbReference type="Proteomes" id="UP000008068"/>
    </source>
</evidence>
<evidence type="ECO:0000256" key="2">
    <source>
        <dbReference type="ARBA" id="ARBA00009239"/>
    </source>
</evidence>
<evidence type="ECO:0000256" key="1">
    <source>
        <dbReference type="ARBA" id="ARBA00004447"/>
    </source>
</evidence>
<comment type="similarity">
    <text evidence="2 9">Belongs to the chondroitin N-acetylgalactosaminyltransferase family.</text>
</comment>
<dbReference type="Proteomes" id="UP000008068">
    <property type="component" value="Unassembled WGS sequence"/>
</dbReference>
<keyword evidence="12" id="KW-1185">Reference proteome</keyword>
<dbReference type="Gene3D" id="3.90.550.50">
    <property type="match status" value="1"/>
</dbReference>
<dbReference type="Pfam" id="PF05679">
    <property type="entry name" value="CHGN"/>
    <property type="match status" value="1"/>
</dbReference>
<evidence type="ECO:0000256" key="6">
    <source>
        <dbReference type="ARBA" id="ARBA00022989"/>
    </source>
</evidence>
<feature type="coiled-coil region" evidence="10">
    <location>
        <begin position="404"/>
        <end position="431"/>
    </location>
</feature>
<organism evidence="12">
    <name type="scientific">Caenorhabditis brenneri</name>
    <name type="common">Nematode worm</name>
    <dbReference type="NCBI Taxonomy" id="135651"/>
    <lineage>
        <taxon>Eukaryota</taxon>
        <taxon>Metazoa</taxon>
        <taxon>Ecdysozoa</taxon>
        <taxon>Nematoda</taxon>
        <taxon>Chromadorea</taxon>
        <taxon>Rhabditida</taxon>
        <taxon>Rhabditina</taxon>
        <taxon>Rhabditomorpha</taxon>
        <taxon>Rhabditoidea</taxon>
        <taxon>Rhabditidae</taxon>
        <taxon>Peloderinae</taxon>
        <taxon>Caenorhabditis</taxon>
    </lineage>
</organism>
<protein>
    <recommendedName>
        <fullName evidence="9">Hexosyltransferase</fullName>
        <ecNumber evidence="9">2.4.1.-</ecNumber>
    </recommendedName>
</protein>
<dbReference type="AlphaFoldDB" id="G0MGH3"/>
<comment type="caution">
    <text evidence="9">Lacks conserved residue(s) required for the propagation of feature annotation.</text>
</comment>
<evidence type="ECO:0000256" key="10">
    <source>
        <dbReference type="SAM" id="Coils"/>
    </source>
</evidence>
<reference evidence="12" key="1">
    <citation type="submission" date="2011-07" db="EMBL/GenBank/DDBJ databases">
        <authorList>
            <consortium name="Caenorhabditis brenneri Sequencing and Analysis Consortium"/>
            <person name="Wilson R.K."/>
        </authorList>
    </citation>
    <scope>NUCLEOTIDE SEQUENCE [LARGE SCALE GENOMIC DNA]</scope>
    <source>
        <strain evidence="12">PB2801</strain>
    </source>
</reference>
<dbReference type="HOGENOM" id="CLU_016244_0_0_1"/>
<keyword evidence="5 9" id="KW-0735">Signal-anchor</keyword>
<gene>
    <name evidence="11" type="ORF">CAEBREN_25725</name>
</gene>
<evidence type="ECO:0000313" key="11">
    <source>
        <dbReference type="EMBL" id="EGT56486.1"/>
    </source>
</evidence>
<keyword evidence="8 9" id="KW-0472">Membrane</keyword>
<evidence type="ECO:0000256" key="3">
    <source>
        <dbReference type="ARBA" id="ARBA00022679"/>
    </source>
</evidence>
<keyword evidence="6 9" id="KW-1133">Transmembrane helix</keyword>
<evidence type="ECO:0000256" key="9">
    <source>
        <dbReference type="RuleBase" id="RU364016"/>
    </source>
</evidence>
<feature type="transmembrane region" description="Helical" evidence="9">
    <location>
        <begin position="81"/>
        <end position="99"/>
    </location>
</feature>
<evidence type="ECO:0000256" key="7">
    <source>
        <dbReference type="ARBA" id="ARBA00023034"/>
    </source>
</evidence>
<dbReference type="FunFam" id="3.90.550.50:FF:000145">
    <property type="entry name" value="Chondroitin sulfate synthase mig-22"/>
    <property type="match status" value="1"/>
</dbReference>
<dbReference type="PANTHER" id="PTHR12369:SF13">
    <property type="entry name" value="HEXOSYLTRANSFERASE"/>
    <property type="match status" value="1"/>
</dbReference>
<name>G0MGH3_CAEBE</name>
<dbReference type="GO" id="GO:0019899">
    <property type="term" value="F:enzyme binding"/>
    <property type="evidence" value="ECO:0007669"/>
    <property type="project" value="EnsemblMetazoa"/>
</dbReference>
<comment type="subcellular location">
    <subcellularLocation>
        <location evidence="1 9">Golgi apparatus</location>
        <location evidence="1 9">Golgi stack membrane</location>
        <topology evidence="1 9">Single-pass type II membrane protein</topology>
    </subcellularLocation>
</comment>
<dbReference type="GO" id="GO:0032580">
    <property type="term" value="C:Golgi cisterna membrane"/>
    <property type="evidence" value="ECO:0007669"/>
    <property type="project" value="UniProtKB-SubCell"/>
</dbReference>
<feature type="transmembrane region" description="Helical" evidence="9">
    <location>
        <begin position="30"/>
        <end position="50"/>
    </location>
</feature>
<dbReference type="OrthoDB" id="9985088at2759"/>